<comment type="subcellular location">
    <subcellularLocation>
        <location evidence="1">Cell membrane</location>
        <topology evidence="1">Peripheral membrane protein</topology>
    </subcellularLocation>
</comment>
<evidence type="ECO:0000256" key="1">
    <source>
        <dbReference type="ARBA" id="ARBA00004202"/>
    </source>
</evidence>
<evidence type="ECO:0000256" key="3">
    <source>
        <dbReference type="ARBA" id="ARBA00022475"/>
    </source>
</evidence>
<dbReference type="InterPro" id="IPR027417">
    <property type="entry name" value="P-loop_NTPase"/>
</dbReference>
<dbReference type="OrthoDB" id="9776369at2"/>
<dbReference type="InterPro" id="IPR003439">
    <property type="entry name" value="ABC_transporter-like_ATP-bd"/>
</dbReference>
<reference evidence="8 9" key="1">
    <citation type="submission" date="2017-05" db="EMBL/GenBank/DDBJ databases">
        <title>The Genome Sequence of Enterococcus sp. 8G7_MSG3316.</title>
        <authorList>
            <consortium name="The Broad Institute Genomics Platform"/>
            <consortium name="The Broad Institute Genomic Center for Infectious Diseases"/>
            <person name="Earl A."/>
            <person name="Manson A."/>
            <person name="Schwartman J."/>
            <person name="Gilmore M."/>
            <person name="Abouelleil A."/>
            <person name="Cao P."/>
            <person name="Chapman S."/>
            <person name="Cusick C."/>
            <person name="Shea T."/>
            <person name="Young S."/>
            <person name="Neafsey D."/>
            <person name="Nusbaum C."/>
            <person name="Birren B."/>
        </authorList>
    </citation>
    <scope>NUCLEOTIDE SEQUENCE [LARGE SCALE GENOMIC DNA]</scope>
    <source>
        <strain evidence="8 9">8G7_MSG3316</strain>
    </source>
</reference>
<evidence type="ECO:0000259" key="7">
    <source>
        <dbReference type="PROSITE" id="PS50893"/>
    </source>
</evidence>
<gene>
    <name evidence="8" type="ORF">A5886_002233</name>
</gene>
<evidence type="ECO:0000256" key="5">
    <source>
        <dbReference type="ARBA" id="ARBA00022840"/>
    </source>
</evidence>
<keyword evidence="5 8" id="KW-0067">ATP-binding</keyword>
<dbReference type="Proteomes" id="UP000195043">
    <property type="component" value="Unassembled WGS sequence"/>
</dbReference>
<dbReference type="PANTHER" id="PTHR42788">
    <property type="entry name" value="TAURINE IMPORT ATP-BINDING PROTEIN-RELATED"/>
    <property type="match status" value="1"/>
</dbReference>
<name>A0A242A964_9ENTE</name>
<dbReference type="SMART" id="SM00382">
    <property type="entry name" value="AAA"/>
    <property type="match status" value="1"/>
</dbReference>
<dbReference type="InterPro" id="IPR003593">
    <property type="entry name" value="AAA+_ATPase"/>
</dbReference>
<dbReference type="RefSeq" id="WP_086275213.1">
    <property type="nucleotide sequence ID" value="NZ_NGKU01000001.1"/>
</dbReference>
<dbReference type="Pfam" id="PF00005">
    <property type="entry name" value="ABC_tran"/>
    <property type="match status" value="1"/>
</dbReference>
<keyword evidence="9" id="KW-1185">Reference proteome</keyword>
<sequence length="269" mass="29755">MTNPVLTIEQLHQTFEKGTINENHVLKGIDLKMNQGDFITIIGGNGAGKSTLLNSIAGTIPTTQGRITLDSKDITRLSVTKRSKAISRVFQDPRMGTAVRLTVEENLALAYKRGQARGFSTGVKSKNRPFFQEKLASLNLGLENRLTTEIGLLSGGQRQAITLLMATLQQPKLILLDEHTAALDPQTSLTVMALTDQLIRTQQLTAFMVTHDMEDAIRYGNRLIMLHQGKIVVDIDGEQKQHLTVPELMDMFHQNSGAELKDDQLLLKA</sequence>
<evidence type="ECO:0000256" key="6">
    <source>
        <dbReference type="ARBA" id="ARBA00023136"/>
    </source>
</evidence>
<comment type="caution">
    <text evidence="8">The sequence shown here is derived from an EMBL/GenBank/DDBJ whole genome shotgun (WGS) entry which is preliminary data.</text>
</comment>
<dbReference type="GO" id="GO:0005524">
    <property type="term" value="F:ATP binding"/>
    <property type="evidence" value="ECO:0007669"/>
    <property type="project" value="UniProtKB-KW"/>
</dbReference>
<feature type="domain" description="ABC transporter" evidence="7">
    <location>
        <begin position="6"/>
        <end position="253"/>
    </location>
</feature>
<proteinExistence type="predicted"/>
<dbReference type="EMBL" id="NGKU01000001">
    <property type="protein sequence ID" value="OTN77153.1"/>
    <property type="molecule type" value="Genomic_DNA"/>
</dbReference>
<organism evidence="8 9">
    <name type="scientific">Candidatus Enterococcus testudinis</name>
    <dbReference type="NCBI Taxonomy" id="1834191"/>
    <lineage>
        <taxon>Bacteria</taxon>
        <taxon>Bacillati</taxon>
        <taxon>Bacillota</taxon>
        <taxon>Bacilli</taxon>
        <taxon>Lactobacillales</taxon>
        <taxon>Enterococcaceae</taxon>
        <taxon>Enterococcus</taxon>
    </lineage>
</organism>
<dbReference type="InterPro" id="IPR017871">
    <property type="entry name" value="ABC_transporter-like_CS"/>
</dbReference>
<dbReference type="PROSITE" id="PS00211">
    <property type="entry name" value="ABC_TRANSPORTER_1"/>
    <property type="match status" value="1"/>
</dbReference>
<dbReference type="InterPro" id="IPR050166">
    <property type="entry name" value="ABC_transporter_ATP-bind"/>
</dbReference>
<dbReference type="STRING" id="1834191.A5886_002233"/>
<dbReference type="GO" id="GO:0005886">
    <property type="term" value="C:plasma membrane"/>
    <property type="evidence" value="ECO:0007669"/>
    <property type="project" value="UniProtKB-SubCell"/>
</dbReference>
<evidence type="ECO:0000313" key="9">
    <source>
        <dbReference type="Proteomes" id="UP000195043"/>
    </source>
</evidence>
<dbReference type="PANTHER" id="PTHR42788:SF7">
    <property type="entry name" value="NITRATE ABC TRANSPORTER ATP-BINDING PROTEIN"/>
    <property type="match status" value="1"/>
</dbReference>
<evidence type="ECO:0000256" key="4">
    <source>
        <dbReference type="ARBA" id="ARBA00022741"/>
    </source>
</evidence>
<dbReference type="GO" id="GO:0016887">
    <property type="term" value="F:ATP hydrolysis activity"/>
    <property type="evidence" value="ECO:0007669"/>
    <property type="project" value="InterPro"/>
</dbReference>
<dbReference type="AlphaFoldDB" id="A0A242A964"/>
<keyword evidence="4" id="KW-0547">Nucleotide-binding</keyword>
<dbReference type="PROSITE" id="PS50893">
    <property type="entry name" value="ABC_TRANSPORTER_2"/>
    <property type="match status" value="1"/>
</dbReference>
<accession>A0A242A964</accession>
<keyword evidence="2" id="KW-0813">Transport</keyword>
<keyword evidence="6" id="KW-0472">Membrane</keyword>
<protein>
    <submittedName>
        <fullName evidence="8">ABC transporter ATP-binding protein</fullName>
    </submittedName>
</protein>
<keyword evidence="3" id="KW-1003">Cell membrane</keyword>
<dbReference type="SUPFAM" id="SSF52540">
    <property type="entry name" value="P-loop containing nucleoside triphosphate hydrolases"/>
    <property type="match status" value="1"/>
</dbReference>
<evidence type="ECO:0000256" key="2">
    <source>
        <dbReference type="ARBA" id="ARBA00022448"/>
    </source>
</evidence>
<dbReference type="Gene3D" id="3.40.50.300">
    <property type="entry name" value="P-loop containing nucleotide triphosphate hydrolases"/>
    <property type="match status" value="1"/>
</dbReference>
<evidence type="ECO:0000313" key="8">
    <source>
        <dbReference type="EMBL" id="OTN77153.1"/>
    </source>
</evidence>